<feature type="transmembrane region" description="Helical" evidence="11">
    <location>
        <begin position="431"/>
        <end position="453"/>
    </location>
</feature>
<dbReference type="GO" id="GO:0016020">
    <property type="term" value="C:membrane"/>
    <property type="evidence" value="ECO:0007669"/>
    <property type="project" value="UniProtKB-SubCell"/>
</dbReference>
<evidence type="ECO:0000256" key="9">
    <source>
        <dbReference type="ARBA" id="ARBA00023201"/>
    </source>
</evidence>
<name>A0A9K3KQD6_9STRA</name>
<feature type="transmembrane region" description="Helical" evidence="11">
    <location>
        <begin position="358"/>
        <end position="379"/>
    </location>
</feature>
<dbReference type="PANTHER" id="PTHR43562">
    <property type="entry name" value="NAPA-TYPE SODIUM/HYDROGEN ANTIPORTER"/>
    <property type="match status" value="1"/>
</dbReference>
<proteinExistence type="predicted"/>
<evidence type="ECO:0000256" key="8">
    <source>
        <dbReference type="ARBA" id="ARBA00023136"/>
    </source>
</evidence>
<accession>A0A9K3KQD6</accession>
<evidence type="ECO:0000256" key="4">
    <source>
        <dbReference type="ARBA" id="ARBA00022692"/>
    </source>
</evidence>
<reference evidence="13" key="2">
    <citation type="submission" date="2021-04" db="EMBL/GenBank/DDBJ databases">
        <authorList>
            <person name="Podell S."/>
        </authorList>
    </citation>
    <scope>NUCLEOTIDE SEQUENCE</scope>
    <source>
        <strain evidence="13">Hildebrandi</strain>
    </source>
</reference>
<dbReference type="Pfam" id="PF00999">
    <property type="entry name" value="Na_H_Exchanger"/>
    <property type="match status" value="1"/>
</dbReference>
<keyword evidence="6" id="KW-0915">Sodium</keyword>
<dbReference type="GO" id="GO:0015297">
    <property type="term" value="F:antiporter activity"/>
    <property type="evidence" value="ECO:0007669"/>
    <property type="project" value="UniProtKB-KW"/>
</dbReference>
<reference evidence="13" key="1">
    <citation type="journal article" date="2021" name="Sci. Rep.">
        <title>Diploid genomic architecture of Nitzschia inconspicua, an elite biomass production diatom.</title>
        <authorList>
            <person name="Oliver A."/>
            <person name="Podell S."/>
            <person name="Pinowska A."/>
            <person name="Traller J.C."/>
            <person name="Smith S.R."/>
            <person name="McClure R."/>
            <person name="Beliaev A."/>
            <person name="Bohutskyi P."/>
            <person name="Hill E.A."/>
            <person name="Rabines A."/>
            <person name="Zheng H."/>
            <person name="Allen L.Z."/>
            <person name="Kuo A."/>
            <person name="Grigoriev I.V."/>
            <person name="Allen A.E."/>
            <person name="Hazlebeck D."/>
            <person name="Allen E.E."/>
        </authorList>
    </citation>
    <scope>NUCLEOTIDE SEQUENCE</scope>
    <source>
        <strain evidence="13">Hildebrandi</strain>
    </source>
</reference>
<feature type="transmembrane region" description="Helical" evidence="11">
    <location>
        <begin position="144"/>
        <end position="165"/>
    </location>
</feature>
<evidence type="ECO:0000256" key="1">
    <source>
        <dbReference type="ARBA" id="ARBA00004141"/>
    </source>
</evidence>
<dbReference type="InterPro" id="IPR006153">
    <property type="entry name" value="Cation/H_exchanger_TM"/>
</dbReference>
<evidence type="ECO:0000256" key="6">
    <source>
        <dbReference type="ARBA" id="ARBA00023053"/>
    </source>
</evidence>
<evidence type="ECO:0000256" key="2">
    <source>
        <dbReference type="ARBA" id="ARBA00022448"/>
    </source>
</evidence>
<dbReference type="PANTHER" id="PTHR43562:SF3">
    <property type="entry name" value="SODIUM ION_PROTON EXCHANGER (EUROFUNG)"/>
    <property type="match status" value="1"/>
</dbReference>
<keyword evidence="14" id="KW-1185">Reference proteome</keyword>
<dbReference type="GO" id="GO:1902600">
    <property type="term" value="P:proton transmembrane transport"/>
    <property type="evidence" value="ECO:0007669"/>
    <property type="project" value="InterPro"/>
</dbReference>
<keyword evidence="4 11" id="KW-0812">Transmembrane</keyword>
<feature type="transmembrane region" description="Helical" evidence="11">
    <location>
        <begin position="171"/>
        <end position="194"/>
    </location>
</feature>
<keyword evidence="2" id="KW-0813">Transport</keyword>
<dbReference type="EMBL" id="JAGRRH010000020">
    <property type="protein sequence ID" value="KAG7347602.1"/>
    <property type="molecule type" value="Genomic_DNA"/>
</dbReference>
<feature type="transmembrane region" description="Helical" evidence="11">
    <location>
        <begin position="113"/>
        <end position="132"/>
    </location>
</feature>
<comment type="subcellular location">
    <subcellularLocation>
        <location evidence="1">Membrane</location>
        <topology evidence="1">Multi-pass membrane protein</topology>
    </subcellularLocation>
</comment>
<comment type="caution">
    <text evidence="13">The sequence shown here is derived from an EMBL/GenBank/DDBJ whole genome shotgun (WGS) entry which is preliminary data.</text>
</comment>
<gene>
    <name evidence="13" type="ORF">IV203_016307</name>
</gene>
<sequence length="845" mass="92993">MFFVLLCCLGFVSLQHRQFEEGVVQSTNRIRGLMSGNGTSVNSTPPVIDITTESLSVDVSFEDIFRTVVFLMASWMMALLSQLIGLPSLVGEIVTGFVLGPPLLDFVPYPQAMVLIGSFGLIGLLLDSGINLDIAQLRETGTRAVSMAVTGTLLALGVGLSMGYLANDGDFRSSFAIGAAFAPSSFGVASQVLSKGEVLNTPMGQVIVATSVIDDILGLILLSIMEVLVMDTPRVFDYIIPFLSSFGYLLLLGFVGIKIIPPLFEQKILPKVPEDARGIVAFSLLFIILTLYLPLMYYSGASYLTGAFLAGLSFSQINSVHSRYLSSGHHLKIWLMRLFFASTIGFQVPVQYFTDGNVLNWGFLYMIPVLAKVPLGLQVPRFSKDIPEDFPYNPYRRDVLITTLAMLCRGEFNFIVASFALSAGVLDPEQYAAVVFAILCSAIVAPLALFKIIRYYNNKFMSFLEGKHKLDRIDNTNDGTRPLFLAIQARTPVQWGMQEKFLQVLDNVGLIVIDHRSFHTLGLNAVDVTEIFCQDKLARIRVREAFTDGKDSSSTQLTKTSTFDESPKSPSLNNMSVSTATSSRDDREQTKLMLNVEEKEKKNERREIDLRKQIVRDALVDCLGQDVDESSYVILVSQWEMHVIDDGKSGRSRHAGYCYVTPSTTVKGPLDTLEGNAASSFDDCEDHLPILPSLDVEAQQTKTSAQQKKRNKIPEGSIIAPAPRLYRRSVSLGTHTECTLTGEPKLDLDLWTVDKATHKVVNEGAFMAPVDDLGSQAITVGCGDGSSGGFHHRCTTEGNSALMIPSHRRTSRQDALFLNTSVLEELEGDIEALTIKDRLHGFIRN</sequence>
<keyword evidence="9" id="KW-0739">Sodium transport</keyword>
<evidence type="ECO:0000256" key="10">
    <source>
        <dbReference type="SAM" id="MobiDB-lite"/>
    </source>
</evidence>
<feature type="transmembrane region" description="Helical" evidence="11">
    <location>
        <begin position="399"/>
        <end position="425"/>
    </location>
</feature>
<dbReference type="Proteomes" id="UP000693970">
    <property type="component" value="Unassembled WGS sequence"/>
</dbReference>
<evidence type="ECO:0000313" key="13">
    <source>
        <dbReference type="EMBL" id="KAG7347602.1"/>
    </source>
</evidence>
<evidence type="ECO:0000259" key="12">
    <source>
        <dbReference type="Pfam" id="PF00999"/>
    </source>
</evidence>
<feature type="transmembrane region" description="Helical" evidence="11">
    <location>
        <begin position="235"/>
        <end position="257"/>
    </location>
</feature>
<feature type="region of interest" description="Disordered" evidence="10">
    <location>
        <begin position="550"/>
        <end position="590"/>
    </location>
</feature>
<evidence type="ECO:0000313" key="14">
    <source>
        <dbReference type="Proteomes" id="UP000693970"/>
    </source>
</evidence>
<feature type="transmembrane region" description="Helical" evidence="11">
    <location>
        <begin position="333"/>
        <end position="352"/>
    </location>
</feature>
<feature type="compositionally biased region" description="Polar residues" evidence="10">
    <location>
        <begin position="552"/>
        <end position="582"/>
    </location>
</feature>
<feature type="transmembrane region" description="Helical" evidence="11">
    <location>
        <begin position="64"/>
        <end position="84"/>
    </location>
</feature>
<evidence type="ECO:0000256" key="11">
    <source>
        <dbReference type="SAM" id="Phobius"/>
    </source>
</evidence>
<keyword evidence="5 11" id="KW-1133">Transmembrane helix</keyword>
<dbReference type="OrthoDB" id="45110at2759"/>
<keyword evidence="8 11" id="KW-0472">Membrane</keyword>
<evidence type="ECO:0000256" key="3">
    <source>
        <dbReference type="ARBA" id="ARBA00022449"/>
    </source>
</evidence>
<evidence type="ECO:0000256" key="7">
    <source>
        <dbReference type="ARBA" id="ARBA00023065"/>
    </source>
</evidence>
<feature type="transmembrane region" description="Helical" evidence="11">
    <location>
        <begin position="278"/>
        <end position="297"/>
    </location>
</feature>
<evidence type="ECO:0000256" key="5">
    <source>
        <dbReference type="ARBA" id="ARBA00022989"/>
    </source>
</evidence>
<keyword evidence="7" id="KW-0406">Ion transport</keyword>
<dbReference type="AlphaFoldDB" id="A0A9K3KQD6"/>
<feature type="transmembrane region" description="Helical" evidence="11">
    <location>
        <begin position="206"/>
        <end position="229"/>
    </location>
</feature>
<organism evidence="13 14">
    <name type="scientific">Nitzschia inconspicua</name>
    <dbReference type="NCBI Taxonomy" id="303405"/>
    <lineage>
        <taxon>Eukaryota</taxon>
        <taxon>Sar</taxon>
        <taxon>Stramenopiles</taxon>
        <taxon>Ochrophyta</taxon>
        <taxon>Bacillariophyta</taxon>
        <taxon>Bacillariophyceae</taxon>
        <taxon>Bacillariophycidae</taxon>
        <taxon>Bacillariales</taxon>
        <taxon>Bacillariaceae</taxon>
        <taxon>Nitzschia</taxon>
    </lineage>
</organism>
<feature type="domain" description="Cation/H+ exchanger transmembrane" evidence="12">
    <location>
        <begin position="76"/>
        <end position="451"/>
    </location>
</feature>
<keyword evidence="3" id="KW-0050">Antiport</keyword>
<dbReference type="GO" id="GO:0006814">
    <property type="term" value="P:sodium ion transport"/>
    <property type="evidence" value="ECO:0007669"/>
    <property type="project" value="UniProtKB-KW"/>
</dbReference>
<protein>
    <submittedName>
        <fullName evidence="13">Transporter, cpa2 family protein</fullName>
    </submittedName>
</protein>